<dbReference type="SUPFAM" id="SSF54292">
    <property type="entry name" value="2Fe-2S ferredoxin-like"/>
    <property type="match status" value="1"/>
</dbReference>
<dbReference type="EMBL" id="RXFQ01000018">
    <property type="protein sequence ID" value="RSZ30868.1"/>
    <property type="molecule type" value="Genomic_DNA"/>
</dbReference>
<dbReference type="RefSeq" id="WP_125966532.1">
    <property type="nucleotide sequence ID" value="NZ_RXFQ01000018.1"/>
</dbReference>
<dbReference type="Proteomes" id="UP000271137">
    <property type="component" value="Unassembled WGS sequence"/>
</dbReference>
<organism evidence="2 3">
    <name type="scientific">Variovorax beijingensis</name>
    <dbReference type="NCBI Taxonomy" id="2496117"/>
    <lineage>
        <taxon>Bacteria</taxon>
        <taxon>Pseudomonadati</taxon>
        <taxon>Pseudomonadota</taxon>
        <taxon>Betaproteobacteria</taxon>
        <taxon>Burkholderiales</taxon>
        <taxon>Comamonadaceae</taxon>
        <taxon>Variovorax</taxon>
    </lineage>
</organism>
<dbReference type="Gene3D" id="3.10.20.30">
    <property type="match status" value="1"/>
</dbReference>
<protein>
    <submittedName>
        <fullName evidence="2">2Fe-2S iron-sulfur cluster binding domain-containing protein</fullName>
    </submittedName>
</protein>
<sequence length="63" mass="6742">MFPAAPRSAPGRGRCRRGVCGSCLTEVVRGQPIHRDTLSPGVRIGAMSTCVSWAEGPELEFNL</sequence>
<dbReference type="PROSITE" id="PS00197">
    <property type="entry name" value="2FE2S_FER_1"/>
    <property type="match status" value="1"/>
</dbReference>
<dbReference type="InterPro" id="IPR001041">
    <property type="entry name" value="2Fe-2S_ferredoxin-type"/>
</dbReference>
<dbReference type="Pfam" id="PF00111">
    <property type="entry name" value="Fer2"/>
    <property type="match status" value="1"/>
</dbReference>
<dbReference type="InterPro" id="IPR006058">
    <property type="entry name" value="2Fe2S_fd_BS"/>
</dbReference>
<comment type="caution">
    <text evidence="2">The sequence shown here is derived from an EMBL/GenBank/DDBJ whole genome shotgun (WGS) entry which is preliminary data.</text>
</comment>
<keyword evidence="3" id="KW-1185">Reference proteome</keyword>
<evidence type="ECO:0000259" key="1">
    <source>
        <dbReference type="Pfam" id="PF00111"/>
    </source>
</evidence>
<accession>A0ABY0A0A1</accession>
<proteinExistence type="predicted"/>
<dbReference type="InterPro" id="IPR012675">
    <property type="entry name" value="Beta-grasp_dom_sf"/>
</dbReference>
<gene>
    <name evidence="2" type="ORF">EJO66_25535</name>
</gene>
<evidence type="ECO:0000313" key="3">
    <source>
        <dbReference type="Proteomes" id="UP000271137"/>
    </source>
</evidence>
<evidence type="ECO:0000313" key="2">
    <source>
        <dbReference type="EMBL" id="RSZ30868.1"/>
    </source>
</evidence>
<reference evidence="2 3" key="1">
    <citation type="submission" date="2018-12" db="EMBL/GenBank/DDBJ databases">
        <title>The genome sequences of strain 502.</title>
        <authorList>
            <person name="Gao J."/>
            <person name="Sun J."/>
        </authorList>
    </citation>
    <scope>NUCLEOTIDE SEQUENCE [LARGE SCALE GENOMIC DNA]</scope>
    <source>
        <strain evidence="2 3">502</strain>
    </source>
</reference>
<dbReference type="InterPro" id="IPR036010">
    <property type="entry name" value="2Fe-2S_ferredoxin-like_sf"/>
</dbReference>
<feature type="domain" description="2Fe-2S ferredoxin-type" evidence="1">
    <location>
        <begin position="14"/>
        <end position="37"/>
    </location>
</feature>
<name>A0ABY0A0A1_9BURK</name>